<accession>A0A100JVK3</accession>
<protein>
    <submittedName>
        <fullName evidence="2">Helix-turn-helix protein</fullName>
    </submittedName>
</protein>
<evidence type="ECO:0000313" key="3">
    <source>
        <dbReference type="Proteomes" id="UP000067448"/>
    </source>
</evidence>
<dbReference type="SUPFAM" id="SSF47413">
    <property type="entry name" value="lambda repressor-like DNA-binding domains"/>
    <property type="match status" value="1"/>
</dbReference>
<reference evidence="3" key="3">
    <citation type="submission" date="2016-02" db="EMBL/GenBank/DDBJ databases">
        <title>Draft genome of pathogenic Streptomyces sp. in Japan.</title>
        <authorList>
            <person name="Tomihama T."/>
            <person name="Ikenaga M."/>
            <person name="Sakai M."/>
            <person name="Okubo T."/>
            <person name="Ikeda S."/>
        </authorList>
    </citation>
    <scope>NUCLEOTIDE SEQUENCE [LARGE SCALE GENOMIC DNA]</scope>
    <source>
        <strain evidence="3">S58</strain>
    </source>
</reference>
<name>A0A100JVK3_STRSC</name>
<dbReference type="Gene3D" id="1.10.260.40">
    <property type="entry name" value="lambda repressor-like DNA-binding domains"/>
    <property type="match status" value="1"/>
</dbReference>
<dbReference type="SMART" id="SM00530">
    <property type="entry name" value="HTH_XRE"/>
    <property type="match status" value="1"/>
</dbReference>
<proteinExistence type="predicted"/>
<dbReference type="InterPro" id="IPR039554">
    <property type="entry name" value="HigA2-like_HTH"/>
</dbReference>
<dbReference type="InterPro" id="IPR001387">
    <property type="entry name" value="Cro/C1-type_HTH"/>
</dbReference>
<dbReference type="Proteomes" id="UP000067448">
    <property type="component" value="Unassembled WGS sequence"/>
</dbReference>
<dbReference type="CDD" id="cd00093">
    <property type="entry name" value="HTH_XRE"/>
    <property type="match status" value="1"/>
</dbReference>
<dbReference type="RefSeq" id="WP_059083720.1">
    <property type="nucleotide sequence ID" value="NZ_BCMM01000041.1"/>
</dbReference>
<evidence type="ECO:0000313" key="2">
    <source>
        <dbReference type="EMBL" id="GAQ66480.1"/>
    </source>
</evidence>
<dbReference type="OrthoDB" id="4640255at2"/>
<dbReference type="InterPro" id="IPR010982">
    <property type="entry name" value="Lambda_DNA-bd_dom_sf"/>
</dbReference>
<gene>
    <name evidence="2" type="ORF">SsS58_06911</name>
</gene>
<organism evidence="2 3">
    <name type="scientific">Streptomyces scabiei</name>
    <dbReference type="NCBI Taxonomy" id="1930"/>
    <lineage>
        <taxon>Bacteria</taxon>
        <taxon>Bacillati</taxon>
        <taxon>Actinomycetota</taxon>
        <taxon>Actinomycetes</taxon>
        <taxon>Kitasatosporales</taxon>
        <taxon>Streptomycetaceae</taxon>
        <taxon>Streptomyces</taxon>
    </lineage>
</organism>
<evidence type="ECO:0000259" key="1">
    <source>
        <dbReference type="PROSITE" id="PS50943"/>
    </source>
</evidence>
<reference evidence="2 3" key="2">
    <citation type="journal article" date="2016" name="Genome Announc.">
        <title>Draft Genome Sequences of Streptomyces scabiei S58, Streptomyces turgidiscabies T45, and Streptomyces acidiscabies a10, the Pathogens of Potato Common Scab, Isolated in Japan.</title>
        <authorList>
            <person name="Tomihama T."/>
            <person name="Nishi Y."/>
            <person name="Sakai M."/>
            <person name="Ikenaga M."/>
            <person name="Okubo T."/>
            <person name="Ikeda S."/>
        </authorList>
    </citation>
    <scope>NUCLEOTIDE SEQUENCE [LARGE SCALE GENOMIC DNA]</scope>
    <source>
        <strain evidence="2 3">S58</strain>
    </source>
</reference>
<feature type="domain" description="HTH cro/C1-type" evidence="1">
    <location>
        <begin position="47"/>
        <end position="102"/>
    </location>
</feature>
<dbReference type="PROSITE" id="PS50943">
    <property type="entry name" value="HTH_CROC1"/>
    <property type="match status" value="1"/>
</dbReference>
<dbReference type="EMBL" id="BCMM01000041">
    <property type="protein sequence ID" value="GAQ66480.1"/>
    <property type="molecule type" value="Genomic_DNA"/>
</dbReference>
<dbReference type="AlphaFoldDB" id="A0A100JVK3"/>
<dbReference type="GO" id="GO:0003677">
    <property type="term" value="F:DNA binding"/>
    <property type="evidence" value="ECO:0007669"/>
    <property type="project" value="InterPro"/>
</dbReference>
<reference evidence="3" key="1">
    <citation type="submission" date="2015-11" db="EMBL/GenBank/DDBJ databases">
        <authorList>
            <consortium name="Cross-ministerial Strategic Innovation Promotion Program (SIP) consortium"/>
            <person name="Tomihama T."/>
            <person name="Ikenaga M."/>
            <person name="Sakai M."/>
            <person name="Okubo T."/>
            <person name="Ikeda S."/>
        </authorList>
    </citation>
    <scope>NUCLEOTIDE SEQUENCE [LARGE SCALE GENOMIC DNA]</scope>
    <source>
        <strain evidence="3">S58</strain>
    </source>
</reference>
<comment type="caution">
    <text evidence="2">The sequence shown here is derived from an EMBL/GenBank/DDBJ whole genome shotgun (WGS) entry which is preliminary data.</text>
</comment>
<sequence>MSGTRPKAAKAVDWEDLKDEFDFSAEEKEQIAQGTAALLSEVRAYRLAEVRKRQHMTQTGVAKILGVTQGRVSAIEKGAISRSEVETLAAYVAALGGQLKLVADFGDETLVLG</sequence>
<dbReference type="Pfam" id="PF13744">
    <property type="entry name" value="HTH_37"/>
    <property type="match status" value="1"/>
</dbReference>